<evidence type="ECO:0000256" key="1">
    <source>
        <dbReference type="ARBA" id="ARBA00001954"/>
    </source>
</evidence>
<comment type="similarity">
    <text evidence="2">Belongs to the TfdA dioxygenase family.</text>
</comment>
<dbReference type="Gene3D" id="3.60.130.10">
    <property type="entry name" value="Clavaminate synthase-like"/>
    <property type="match status" value="1"/>
</dbReference>
<evidence type="ECO:0000256" key="5">
    <source>
        <dbReference type="ARBA" id="ARBA00023002"/>
    </source>
</evidence>
<proteinExistence type="inferred from homology"/>
<comment type="cofactor">
    <cofactor evidence="1">
        <name>Fe(2+)</name>
        <dbReference type="ChEBI" id="CHEBI:29033"/>
    </cofactor>
</comment>
<evidence type="ECO:0000256" key="4">
    <source>
        <dbReference type="ARBA" id="ARBA00022964"/>
    </source>
</evidence>
<evidence type="ECO:0000256" key="3">
    <source>
        <dbReference type="ARBA" id="ARBA00022723"/>
    </source>
</evidence>
<protein>
    <submittedName>
        <fullName evidence="8">Taurine dioxygenase</fullName>
    </submittedName>
</protein>
<dbReference type="PANTHER" id="PTHR30468">
    <property type="entry name" value="ALPHA-KETOGLUTARATE-DEPENDENT SULFONATE DIOXYGENASE"/>
    <property type="match status" value="1"/>
</dbReference>
<evidence type="ECO:0000256" key="6">
    <source>
        <dbReference type="ARBA" id="ARBA00023004"/>
    </source>
</evidence>
<dbReference type="STRING" id="368603.AYY16_10580"/>
<dbReference type="Pfam" id="PF02668">
    <property type="entry name" value="TauD"/>
    <property type="match status" value="1"/>
</dbReference>
<dbReference type="SUPFAM" id="SSF51197">
    <property type="entry name" value="Clavaminate synthase-like"/>
    <property type="match status" value="1"/>
</dbReference>
<sequence>MSMDIQKLTPAIGAQVIGTDLNTAMDTHTLTALQTALSEHQVLFFRRQFIGPEVHRDLAASLGQLHIHPIYPSHKKANEIIVLDSHLLDLKDNELWHTDMTFMEKPALGCVLSAVQVPAFGGDTLWASLTRAYADLSPPMRQFLSGLTAEHDISRSFPDSRFAQTKEAKASLKKAVQDYPPVSHPVVRTHPVTGEKCLFVTEGFTSSINELSHEESDILLAFLFKHSTRPTYTVRWHWQNGDVAIWDNRCTAHLACFDYGNAHRIMHRATVTGDIPF</sequence>
<comment type="caution">
    <text evidence="8">The sequence shown here is derived from an EMBL/GenBank/DDBJ whole genome shotgun (WGS) entry which is preliminary data.</text>
</comment>
<evidence type="ECO:0000256" key="2">
    <source>
        <dbReference type="ARBA" id="ARBA00005896"/>
    </source>
</evidence>
<name>A0A1B8H4F9_9GAMM</name>
<feature type="domain" description="TauD/TfdA-like" evidence="7">
    <location>
        <begin position="5"/>
        <end position="270"/>
    </location>
</feature>
<reference evidence="8 9" key="1">
    <citation type="submission" date="2016-06" db="EMBL/GenBank/DDBJ databases">
        <authorList>
            <person name="Kjaerup R.B."/>
            <person name="Dalgaard T.S."/>
            <person name="Juul-Madsen H.R."/>
        </authorList>
    </citation>
    <scope>NUCLEOTIDE SEQUENCE [LARGE SCALE GENOMIC DNA]</scope>
    <source>
        <strain evidence="8 9">GCSL-Mp3</strain>
    </source>
</reference>
<dbReference type="GO" id="GO:0006790">
    <property type="term" value="P:sulfur compound metabolic process"/>
    <property type="evidence" value="ECO:0007669"/>
    <property type="project" value="TreeGrafter"/>
</dbReference>
<keyword evidence="4 8" id="KW-0223">Dioxygenase</keyword>
<keyword evidence="6" id="KW-0408">Iron</keyword>
<evidence type="ECO:0000313" key="9">
    <source>
        <dbReference type="Proteomes" id="UP000092247"/>
    </source>
</evidence>
<accession>A0A1B8H4F9</accession>
<dbReference type="AlphaFoldDB" id="A0A1B8H4F9"/>
<dbReference type="Proteomes" id="UP000092247">
    <property type="component" value="Unassembled WGS sequence"/>
</dbReference>
<organism evidence="8 9">
    <name type="scientific">Morganella psychrotolerans</name>
    <dbReference type="NCBI Taxonomy" id="368603"/>
    <lineage>
        <taxon>Bacteria</taxon>
        <taxon>Pseudomonadati</taxon>
        <taxon>Pseudomonadota</taxon>
        <taxon>Gammaproteobacteria</taxon>
        <taxon>Enterobacterales</taxon>
        <taxon>Morganellaceae</taxon>
        <taxon>Morganella</taxon>
    </lineage>
</organism>
<dbReference type="InterPro" id="IPR042098">
    <property type="entry name" value="TauD-like_sf"/>
</dbReference>
<dbReference type="PANTHER" id="PTHR30468:SF1">
    <property type="entry name" value="ALPHA-KETOGLUTARATE-DEPENDENT SULFONATE DIOXYGENASE"/>
    <property type="match status" value="1"/>
</dbReference>
<evidence type="ECO:0000259" key="7">
    <source>
        <dbReference type="Pfam" id="PF02668"/>
    </source>
</evidence>
<dbReference type="FunFam" id="3.60.130.10:FF:000002">
    <property type="entry name" value="Alpha-ketoglutarate-dependent taurine dioxygenase"/>
    <property type="match status" value="1"/>
</dbReference>
<keyword evidence="3" id="KW-0479">Metal-binding</keyword>
<dbReference type="NCBIfam" id="NF007104">
    <property type="entry name" value="PRK09553.1"/>
    <property type="match status" value="1"/>
</dbReference>
<dbReference type="GO" id="GO:0005737">
    <property type="term" value="C:cytoplasm"/>
    <property type="evidence" value="ECO:0007669"/>
    <property type="project" value="TreeGrafter"/>
</dbReference>
<dbReference type="EMBL" id="LZEX01000042">
    <property type="protein sequence ID" value="OBU03951.1"/>
    <property type="molecule type" value="Genomic_DNA"/>
</dbReference>
<keyword evidence="5" id="KW-0560">Oxidoreductase</keyword>
<dbReference type="GO" id="GO:0046872">
    <property type="term" value="F:metal ion binding"/>
    <property type="evidence" value="ECO:0007669"/>
    <property type="project" value="UniProtKB-KW"/>
</dbReference>
<dbReference type="InterPro" id="IPR003819">
    <property type="entry name" value="TauD/TfdA-like"/>
</dbReference>
<gene>
    <name evidence="8" type="ORF">AYY17_09665</name>
</gene>
<dbReference type="InterPro" id="IPR051323">
    <property type="entry name" value="AtsK-like"/>
</dbReference>
<evidence type="ECO:0000313" key="8">
    <source>
        <dbReference type="EMBL" id="OBU03951.1"/>
    </source>
</evidence>
<dbReference type="GO" id="GO:0000908">
    <property type="term" value="F:taurine dioxygenase activity"/>
    <property type="evidence" value="ECO:0007669"/>
    <property type="project" value="TreeGrafter"/>
</dbReference>